<feature type="region of interest" description="Disordered" evidence="1">
    <location>
        <begin position="167"/>
        <end position="204"/>
    </location>
</feature>
<protein>
    <recommendedName>
        <fullName evidence="5">Integral membrane protein</fullName>
    </recommendedName>
</protein>
<feature type="transmembrane region" description="Helical" evidence="2">
    <location>
        <begin position="39"/>
        <end position="57"/>
    </location>
</feature>
<evidence type="ECO:0000256" key="1">
    <source>
        <dbReference type="SAM" id="MobiDB-lite"/>
    </source>
</evidence>
<accession>A0ABT1NU79</accession>
<keyword evidence="2" id="KW-0812">Transmembrane</keyword>
<evidence type="ECO:0000313" key="3">
    <source>
        <dbReference type="EMBL" id="MCQ1951253.1"/>
    </source>
</evidence>
<dbReference type="Proteomes" id="UP001206924">
    <property type="component" value="Unassembled WGS sequence"/>
</dbReference>
<keyword evidence="4" id="KW-1185">Reference proteome</keyword>
<keyword evidence="2" id="KW-0472">Membrane</keyword>
<feature type="transmembrane region" description="Helical" evidence="2">
    <location>
        <begin position="64"/>
        <end position="83"/>
    </location>
</feature>
<evidence type="ECO:0008006" key="5">
    <source>
        <dbReference type="Google" id="ProtNLM"/>
    </source>
</evidence>
<gene>
    <name evidence="3" type="ORF">NNX28_15140</name>
</gene>
<dbReference type="EMBL" id="JANFLP010000016">
    <property type="protein sequence ID" value="MCQ1951253.1"/>
    <property type="molecule type" value="Genomic_DNA"/>
</dbReference>
<organism evidence="3 4">
    <name type="scientific">Arthrobacter jinronghuae</name>
    <dbReference type="NCBI Taxonomy" id="2964609"/>
    <lineage>
        <taxon>Bacteria</taxon>
        <taxon>Bacillati</taxon>
        <taxon>Actinomycetota</taxon>
        <taxon>Actinomycetes</taxon>
        <taxon>Micrococcales</taxon>
        <taxon>Micrococcaceae</taxon>
        <taxon>Arthrobacter</taxon>
    </lineage>
</organism>
<reference evidence="3 4" key="1">
    <citation type="submission" date="2022-07" db="EMBL/GenBank/DDBJ databases">
        <title>Novel species in genus Arthrobacter.</title>
        <authorList>
            <person name="Liu Y."/>
        </authorList>
    </citation>
    <scope>NUCLEOTIDE SEQUENCE [LARGE SCALE GENOMIC DNA]</scope>
    <source>
        <strain evidence="4">zg-Y859</strain>
    </source>
</reference>
<proteinExistence type="predicted"/>
<feature type="transmembrane region" description="Helical" evidence="2">
    <location>
        <begin position="124"/>
        <end position="144"/>
    </location>
</feature>
<dbReference type="RefSeq" id="WP_255866344.1">
    <property type="nucleotide sequence ID" value="NZ_CP104263.1"/>
</dbReference>
<evidence type="ECO:0000313" key="4">
    <source>
        <dbReference type="Proteomes" id="UP001206924"/>
    </source>
</evidence>
<keyword evidence="2" id="KW-1133">Transmembrane helix</keyword>
<comment type="caution">
    <text evidence="3">The sequence shown here is derived from an EMBL/GenBank/DDBJ whole genome shotgun (WGS) entry which is preliminary data.</text>
</comment>
<evidence type="ECO:0000256" key="2">
    <source>
        <dbReference type="SAM" id="Phobius"/>
    </source>
</evidence>
<name>A0ABT1NU79_9MICC</name>
<sequence>MPQRTDPFRLLRAGIATAVIFALATGAHLAGGGILPEPVLLIALAAFTLAGVSITAGRRFRPGSLFLVLGAAQLGLHEAFGLLTSGVQCLPGASTHHGVAVLCPETAPLPGAALSGFHALQHDAGPALFLAHLAAVALSALVLARGEDALHATAAWLRPLFTPPAPTRFRPVRPQAISGPAAGTPRARFSSARPLRGPPSSALA</sequence>